<dbReference type="AlphaFoldDB" id="A0A7C9E507"/>
<evidence type="ECO:0000313" key="9">
    <source>
        <dbReference type="EMBL" id="MBA4656383.1"/>
    </source>
</evidence>
<evidence type="ECO:0000259" key="8">
    <source>
        <dbReference type="Pfam" id="PF13947"/>
    </source>
</evidence>
<evidence type="ECO:0000256" key="2">
    <source>
        <dbReference type="ARBA" id="ARBA00022527"/>
    </source>
</evidence>
<evidence type="ECO:0000256" key="6">
    <source>
        <dbReference type="ARBA" id="ARBA00023180"/>
    </source>
</evidence>
<feature type="domain" description="Wall-associated receptor kinase galacturonan-binding" evidence="8">
    <location>
        <begin position="42"/>
        <end position="97"/>
    </location>
</feature>
<name>A0A7C9E507_OPUST</name>
<reference evidence="9" key="1">
    <citation type="journal article" date="2013" name="J. Plant Res.">
        <title>Effect of fungi and light on seed germination of three Opuntia species from semiarid lands of central Mexico.</title>
        <authorList>
            <person name="Delgado-Sanchez P."/>
            <person name="Jimenez-Bremont J.F."/>
            <person name="Guerrero-Gonzalez Mde L."/>
            <person name="Flores J."/>
        </authorList>
    </citation>
    <scope>NUCLEOTIDE SEQUENCE</scope>
    <source>
        <tissue evidence="9">Cladode</tissue>
    </source>
</reference>
<dbReference type="InterPro" id="IPR025287">
    <property type="entry name" value="WAK_GUB"/>
</dbReference>
<dbReference type="Pfam" id="PF08488">
    <property type="entry name" value="WAK"/>
    <property type="match status" value="1"/>
</dbReference>
<accession>A0A7C9E507</accession>
<keyword evidence="2" id="KW-0418">Kinase</keyword>
<comment type="subcellular location">
    <subcellularLocation>
        <location evidence="1">Membrane</location>
        <topology evidence="1">Single-pass type I membrane protein</topology>
    </subcellularLocation>
</comment>
<dbReference type="GO" id="GO:0016020">
    <property type="term" value="C:membrane"/>
    <property type="evidence" value="ECO:0007669"/>
    <property type="project" value="UniProtKB-SubCell"/>
</dbReference>
<dbReference type="GO" id="GO:0004674">
    <property type="term" value="F:protein serine/threonine kinase activity"/>
    <property type="evidence" value="ECO:0007669"/>
    <property type="project" value="UniProtKB-KW"/>
</dbReference>
<keyword evidence="4" id="KW-0732">Signal</keyword>
<evidence type="ECO:0000259" key="7">
    <source>
        <dbReference type="Pfam" id="PF08488"/>
    </source>
</evidence>
<sequence length="300" mass="33127">MLYPCHFRFSILLITAVITLCLWIQPRLTAANLISNRRKDSCIRRCGNVDVLYPFGIGTGCFYNESFAITCNSSSASSSSSHVPVLKALDLEVLEISFVYDNSTGVLAVKTPLVTTCRGNNTNSNSDSITGGRWTSPNMSGTPFNVYEYYLIFATVGCDGYAELYNHTGGFVVGCSSVCDPPLPKGLDKTDCIGYGCCQRELDYYSDRGYTVSVKSDKRSTGCRSAFLISKQYYFGAKNASNMTAIPLQLRWNIDRVHQPIHGSFDWSWAIYTGPKTPLTINCQLTGLASSYILPNICFF</sequence>
<dbReference type="Pfam" id="PF13947">
    <property type="entry name" value="GUB_WAK_bind"/>
    <property type="match status" value="1"/>
</dbReference>
<evidence type="ECO:0008006" key="10">
    <source>
        <dbReference type="Google" id="ProtNLM"/>
    </source>
</evidence>
<evidence type="ECO:0000256" key="5">
    <source>
        <dbReference type="ARBA" id="ARBA00023157"/>
    </source>
</evidence>
<keyword evidence="3" id="KW-0808">Transferase</keyword>
<keyword evidence="2" id="KW-0723">Serine/threonine-protein kinase</keyword>
<protein>
    <recommendedName>
        <fullName evidence="10">Wall-associated receptor kinase galacturonan-binding domain-containing protein</fullName>
    </recommendedName>
</protein>
<proteinExistence type="predicted"/>
<feature type="domain" description="Wall-associated receptor kinase" evidence="7">
    <location>
        <begin position="190"/>
        <end position="237"/>
    </location>
</feature>
<keyword evidence="5" id="KW-1015">Disulfide bond</keyword>
<dbReference type="PANTHER" id="PTHR33491">
    <property type="entry name" value="OSJNBA0016N04.9 PROTEIN"/>
    <property type="match status" value="1"/>
</dbReference>
<evidence type="ECO:0000256" key="1">
    <source>
        <dbReference type="ARBA" id="ARBA00004479"/>
    </source>
</evidence>
<dbReference type="GO" id="GO:0030247">
    <property type="term" value="F:polysaccharide binding"/>
    <property type="evidence" value="ECO:0007669"/>
    <property type="project" value="InterPro"/>
</dbReference>
<dbReference type="InterPro" id="IPR013695">
    <property type="entry name" value="WAK"/>
</dbReference>
<reference evidence="9" key="2">
    <citation type="submission" date="2020-07" db="EMBL/GenBank/DDBJ databases">
        <authorList>
            <person name="Vera ALvarez R."/>
            <person name="Arias-Moreno D.M."/>
            <person name="Jimenez-Jacinto V."/>
            <person name="Jimenez-Bremont J.F."/>
            <person name="Swaminathan K."/>
            <person name="Moose S.P."/>
            <person name="Guerrero-Gonzalez M.L."/>
            <person name="Marino-Ramirez L."/>
            <person name="Landsman D."/>
            <person name="Rodriguez-Kessler M."/>
            <person name="Delgado-Sanchez P."/>
        </authorList>
    </citation>
    <scope>NUCLEOTIDE SEQUENCE</scope>
    <source>
        <tissue evidence="9">Cladode</tissue>
    </source>
</reference>
<evidence type="ECO:0000256" key="4">
    <source>
        <dbReference type="ARBA" id="ARBA00022729"/>
    </source>
</evidence>
<dbReference type="EMBL" id="GISG01192033">
    <property type="protein sequence ID" value="MBA4656383.1"/>
    <property type="molecule type" value="Transcribed_RNA"/>
</dbReference>
<keyword evidence="6" id="KW-0325">Glycoprotein</keyword>
<organism evidence="9">
    <name type="scientific">Opuntia streptacantha</name>
    <name type="common">Prickly pear cactus</name>
    <name type="synonym">Opuntia cardona</name>
    <dbReference type="NCBI Taxonomy" id="393608"/>
    <lineage>
        <taxon>Eukaryota</taxon>
        <taxon>Viridiplantae</taxon>
        <taxon>Streptophyta</taxon>
        <taxon>Embryophyta</taxon>
        <taxon>Tracheophyta</taxon>
        <taxon>Spermatophyta</taxon>
        <taxon>Magnoliopsida</taxon>
        <taxon>eudicotyledons</taxon>
        <taxon>Gunneridae</taxon>
        <taxon>Pentapetalae</taxon>
        <taxon>Caryophyllales</taxon>
        <taxon>Cactineae</taxon>
        <taxon>Cactaceae</taxon>
        <taxon>Opuntioideae</taxon>
        <taxon>Opuntia</taxon>
    </lineage>
</organism>
<evidence type="ECO:0000256" key="3">
    <source>
        <dbReference type="ARBA" id="ARBA00022679"/>
    </source>
</evidence>